<proteinExistence type="predicted"/>
<comment type="caution">
    <text evidence="2">The sequence shown here is derived from an EMBL/GenBank/DDBJ whole genome shotgun (WGS) entry which is preliminary data.</text>
</comment>
<dbReference type="GO" id="GO:0051059">
    <property type="term" value="F:NF-kappaB binding"/>
    <property type="evidence" value="ECO:0007669"/>
    <property type="project" value="TreeGrafter"/>
</dbReference>
<evidence type="ECO:0000313" key="2">
    <source>
        <dbReference type="EMBL" id="KAK2182787.1"/>
    </source>
</evidence>
<dbReference type="GO" id="GO:0033209">
    <property type="term" value="P:tumor necrosis factor-mediated signaling pathway"/>
    <property type="evidence" value="ECO:0007669"/>
    <property type="project" value="TreeGrafter"/>
</dbReference>
<dbReference type="EMBL" id="JAODUO010000336">
    <property type="protein sequence ID" value="KAK2182787.1"/>
    <property type="molecule type" value="Genomic_DNA"/>
</dbReference>
<protein>
    <recommendedName>
        <fullName evidence="1">COMM domain-containing protein</fullName>
    </recommendedName>
</protein>
<name>A0AAD9L3W0_RIDPI</name>
<dbReference type="Proteomes" id="UP001209878">
    <property type="component" value="Unassembled WGS sequence"/>
</dbReference>
<dbReference type="Pfam" id="PF21672">
    <property type="entry name" value="COMM_HN"/>
    <property type="match status" value="1"/>
</dbReference>
<dbReference type="PROSITE" id="PS51269">
    <property type="entry name" value="COMM"/>
    <property type="match status" value="1"/>
</dbReference>
<reference evidence="2" key="1">
    <citation type="journal article" date="2023" name="Mol. Biol. Evol.">
        <title>Third-Generation Sequencing Reveals the Adaptive Role of the Epigenome in Three Deep-Sea Polychaetes.</title>
        <authorList>
            <person name="Perez M."/>
            <person name="Aroh O."/>
            <person name="Sun Y."/>
            <person name="Lan Y."/>
            <person name="Juniper S.K."/>
            <person name="Young C.R."/>
            <person name="Angers B."/>
            <person name="Qian P.Y."/>
        </authorList>
    </citation>
    <scope>NUCLEOTIDE SEQUENCE</scope>
    <source>
        <strain evidence="2">R07B-5</strain>
    </source>
</reference>
<organism evidence="2 3">
    <name type="scientific">Ridgeia piscesae</name>
    <name type="common">Tubeworm</name>
    <dbReference type="NCBI Taxonomy" id="27915"/>
    <lineage>
        <taxon>Eukaryota</taxon>
        <taxon>Metazoa</taxon>
        <taxon>Spiralia</taxon>
        <taxon>Lophotrochozoa</taxon>
        <taxon>Annelida</taxon>
        <taxon>Polychaeta</taxon>
        <taxon>Sedentaria</taxon>
        <taxon>Canalipalpata</taxon>
        <taxon>Sabellida</taxon>
        <taxon>Siboglinidae</taxon>
        <taxon>Ridgeia</taxon>
    </lineage>
</organism>
<dbReference type="PANTHER" id="PTHR16231:SF2">
    <property type="entry name" value="COMM DOMAIN-CONTAINING PROTEIN 7"/>
    <property type="match status" value="1"/>
</dbReference>
<gene>
    <name evidence="2" type="ORF">NP493_336g03015</name>
</gene>
<dbReference type="InterPro" id="IPR017920">
    <property type="entry name" value="COMM"/>
</dbReference>
<dbReference type="PANTHER" id="PTHR16231">
    <property type="entry name" value="COMM DOMAIN-CONTAINING PROTEIN 4-8 FAMILY MEMBER"/>
    <property type="match status" value="1"/>
</dbReference>
<dbReference type="Pfam" id="PF07258">
    <property type="entry name" value="COMM_domain"/>
    <property type="match status" value="1"/>
</dbReference>
<keyword evidence="3" id="KW-1185">Reference proteome</keyword>
<accession>A0AAD9L3W0</accession>
<evidence type="ECO:0000313" key="3">
    <source>
        <dbReference type="Proteomes" id="UP001209878"/>
    </source>
</evidence>
<dbReference type="AlphaFoldDB" id="A0AAD9L3W0"/>
<dbReference type="InterPro" id="IPR047155">
    <property type="entry name" value="COMMD4/6/7/8"/>
</dbReference>
<feature type="domain" description="COMM" evidence="1">
    <location>
        <begin position="131"/>
        <end position="198"/>
    </location>
</feature>
<sequence>MFNFTGETPPDSVFTDIQALNRFSAEQYAQLADIAINFLTHSDKAASLQTLLDDFSQQQAISITTLKTIFKSFLLVPNGALKKNLSPDQVKDDLINLGLSEENATHFAEKWSQNQVQASRQALQHTLVVNQLADMEWKFGVTAASSELNKLSNTFLQLKLLINKGSRMETVDLELTLPQFYSFLHEMERAKASIDFLS</sequence>
<dbReference type="GO" id="GO:0045892">
    <property type="term" value="P:negative regulation of DNA-templated transcription"/>
    <property type="evidence" value="ECO:0007669"/>
    <property type="project" value="TreeGrafter"/>
</dbReference>
<evidence type="ECO:0000259" key="1">
    <source>
        <dbReference type="PROSITE" id="PS51269"/>
    </source>
</evidence>